<dbReference type="EMBL" id="QXFY01001718">
    <property type="protein sequence ID" value="KAE9311015.1"/>
    <property type="molecule type" value="Genomic_DNA"/>
</dbReference>
<comment type="caution">
    <text evidence="2">The sequence shown here is derived from an EMBL/GenBank/DDBJ whole genome shotgun (WGS) entry which is preliminary data.</text>
</comment>
<dbReference type="Proteomes" id="UP000437068">
    <property type="component" value="Unassembled WGS sequence"/>
</dbReference>
<dbReference type="EMBL" id="QXGE01009405">
    <property type="protein sequence ID" value="KAE9260779.1"/>
    <property type="molecule type" value="Genomic_DNA"/>
</dbReference>
<evidence type="ECO:0000313" key="2">
    <source>
        <dbReference type="EMBL" id="KAE9260779.1"/>
    </source>
</evidence>
<evidence type="ECO:0000313" key="3">
    <source>
        <dbReference type="EMBL" id="KAE9311015.1"/>
    </source>
</evidence>
<evidence type="ECO:0000313" key="5">
    <source>
        <dbReference type="Proteomes" id="UP000486351"/>
    </source>
</evidence>
<feature type="region of interest" description="Disordered" evidence="1">
    <location>
        <begin position="1"/>
        <end position="25"/>
    </location>
</feature>
<sequence>TNNVNKLATAWWGLPQSPPPDPTTTLPPTVQQFFMKKTKVDIYDEKKLNRSEQGNNESDYEDDG</sequence>
<evidence type="ECO:0000256" key="1">
    <source>
        <dbReference type="SAM" id="MobiDB-lite"/>
    </source>
</evidence>
<name>A0A6A4AT23_9STRA</name>
<dbReference type="AlphaFoldDB" id="A0A6A4AT23"/>
<feature type="non-terminal residue" evidence="2">
    <location>
        <position position="1"/>
    </location>
</feature>
<proteinExistence type="predicted"/>
<dbReference type="Proteomes" id="UP000486351">
    <property type="component" value="Unassembled WGS sequence"/>
</dbReference>
<accession>A0A6A4AT23</accession>
<reference evidence="2 4" key="1">
    <citation type="submission" date="2018-08" db="EMBL/GenBank/DDBJ databases">
        <title>Genomic investigation of the strawberry pathogen Phytophthora fragariae indicates pathogenicity is determined by transcriptional variation in three key races.</title>
        <authorList>
            <person name="Adams T.M."/>
            <person name="Armitage A.D."/>
            <person name="Sobczyk M.K."/>
            <person name="Bates H.J."/>
            <person name="Dunwell J.M."/>
            <person name="Nellist C.F."/>
            <person name="Harrison R.J."/>
        </authorList>
    </citation>
    <scope>NUCLEOTIDE SEQUENCE [LARGE SCALE GENOMIC DNA]</scope>
    <source>
        <strain evidence="2 4">A4</strain>
        <strain evidence="3 5">NOV-77</strain>
    </source>
</reference>
<organism evidence="2 4">
    <name type="scientific">Phytophthora fragariae</name>
    <dbReference type="NCBI Taxonomy" id="53985"/>
    <lineage>
        <taxon>Eukaryota</taxon>
        <taxon>Sar</taxon>
        <taxon>Stramenopiles</taxon>
        <taxon>Oomycota</taxon>
        <taxon>Peronosporomycetes</taxon>
        <taxon>Peronosporales</taxon>
        <taxon>Peronosporaceae</taxon>
        <taxon>Phytophthora</taxon>
    </lineage>
</organism>
<protein>
    <submittedName>
        <fullName evidence="2">Uncharacterized protein</fullName>
    </submittedName>
</protein>
<feature type="region of interest" description="Disordered" evidence="1">
    <location>
        <begin position="45"/>
        <end position="64"/>
    </location>
</feature>
<gene>
    <name evidence="2" type="ORF">PF001_g32616</name>
    <name evidence="3" type="ORF">PF008_g20299</name>
</gene>
<evidence type="ECO:0000313" key="4">
    <source>
        <dbReference type="Proteomes" id="UP000437068"/>
    </source>
</evidence>